<reference evidence="9 10" key="1">
    <citation type="submission" date="2018-02" db="EMBL/GenBank/DDBJ databases">
        <title>The genomes of Aspergillus section Nigri reveals drivers in fungal speciation.</title>
        <authorList>
            <consortium name="DOE Joint Genome Institute"/>
            <person name="Vesth T.C."/>
            <person name="Nybo J."/>
            <person name="Theobald S."/>
            <person name="Brandl J."/>
            <person name="Frisvad J.C."/>
            <person name="Nielsen K.F."/>
            <person name="Lyhne E.K."/>
            <person name="Kogle M.E."/>
            <person name="Kuo A."/>
            <person name="Riley R."/>
            <person name="Clum A."/>
            <person name="Nolan M."/>
            <person name="Lipzen A."/>
            <person name="Salamov A."/>
            <person name="Henrissat B."/>
            <person name="Wiebenga A."/>
            <person name="De vries R.P."/>
            <person name="Grigoriev I.V."/>
            <person name="Mortensen U.H."/>
            <person name="Andersen M.R."/>
            <person name="Baker S.E."/>
        </authorList>
    </citation>
    <scope>NUCLEOTIDE SEQUENCE [LARGE SCALE GENOMIC DNA]</scope>
    <source>
        <strain evidence="9 10">CBS 114.51</strain>
    </source>
</reference>
<gene>
    <name evidence="9" type="ORF">BO86DRAFT_387130</name>
</gene>
<dbReference type="GO" id="GO:0051213">
    <property type="term" value="F:dioxygenase activity"/>
    <property type="evidence" value="ECO:0007669"/>
    <property type="project" value="UniProtKB-KW"/>
</dbReference>
<name>A0A8T8X929_ASPJA</name>
<dbReference type="PANTHER" id="PTHR39479:SF2">
    <property type="entry name" value="2-OXOADIPATE DIOXYGENASE_DECARBOXYLASE"/>
    <property type="match status" value="1"/>
</dbReference>
<evidence type="ECO:0000313" key="10">
    <source>
        <dbReference type="Proteomes" id="UP000249497"/>
    </source>
</evidence>
<evidence type="ECO:0000256" key="2">
    <source>
        <dbReference type="ARBA" id="ARBA00022964"/>
    </source>
</evidence>
<evidence type="ECO:0000256" key="3">
    <source>
        <dbReference type="ARBA" id="ARBA00023002"/>
    </source>
</evidence>
<accession>A0A8T8X929</accession>
<evidence type="ECO:0000256" key="7">
    <source>
        <dbReference type="ARBA" id="ARBA00035034"/>
    </source>
</evidence>
<dbReference type="Gene3D" id="3.10.180.80">
    <property type="entry name" value="Uncharacterised protein PF07063, DUF1338"/>
    <property type="match status" value="1"/>
</dbReference>
<dbReference type="EC" id="1.13.11.93" evidence="6"/>
<dbReference type="SMART" id="SM01150">
    <property type="entry name" value="DUF1338"/>
    <property type="match status" value="1"/>
</dbReference>
<dbReference type="InterPro" id="IPR047869">
    <property type="entry name" value="YdcJ_bac-like"/>
</dbReference>
<evidence type="ECO:0000256" key="6">
    <source>
        <dbReference type="ARBA" id="ARBA00035023"/>
    </source>
</evidence>
<organism evidence="9 10">
    <name type="scientific">Aspergillus japonicus CBS 114.51</name>
    <dbReference type="NCBI Taxonomy" id="1448312"/>
    <lineage>
        <taxon>Eukaryota</taxon>
        <taxon>Fungi</taxon>
        <taxon>Dikarya</taxon>
        <taxon>Ascomycota</taxon>
        <taxon>Pezizomycotina</taxon>
        <taxon>Eurotiomycetes</taxon>
        <taxon>Eurotiomycetidae</taxon>
        <taxon>Eurotiales</taxon>
        <taxon>Aspergillaceae</taxon>
        <taxon>Aspergillus</taxon>
        <taxon>Aspergillus subgen. Circumdati</taxon>
    </lineage>
</organism>
<comment type="similarity">
    <text evidence="5">Belongs to the 2-oxoadipate dioxygenase/decarboxylase family.</text>
</comment>
<evidence type="ECO:0000256" key="8">
    <source>
        <dbReference type="ARBA" id="ARBA00035045"/>
    </source>
</evidence>
<evidence type="ECO:0000256" key="5">
    <source>
        <dbReference type="ARBA" id="ARBA00035013"/>
    </source>
</evidence>
<keyword evidence="2" id="KW-0223">Dioxygenase</keyword>
<dbReference type="Proteomes" id="UP000249497">
    <property type="component" value="Unassembled WGS sequence"/>
</dbReference>
<dbReference type="InterPro" id="IPR009770">
    <property type="entry name" value="HGLS"/>
</dbReference>
<keyword evidence="4" id="KW-0408">Iron</keyword>
<protein>
    <recommendedName>
        <fullName evidence="7">2-oxoadipate dioxygenase/decarboxylase</fullName>
        <ecNumber evidence="6">1.13.11.93</ecNumber>
    </recommendedName>
    <alternativeName>
        <fullName evidence="8">2-hydroxyglutarate synthase</fullName>
    </alternativeName>
</protein>
<dbReference type="RefSeq" id="XP_025530404.1">
    <property type="nucleotide sequence ID" value="XM_025671512.1"/>
</dbReference>
<sequence>MNQIIEPAYSEMVDADDLRTEFASAMSAMYKQEVPLYGDLIKIVREINTATIKPTSDTVALRASAERLTLERHGAIRLGTPYELQTMRRIFRVLGMQPVGYYDLSVAGLPMHATCFRPQTTSSLDRNPFRVFTTLLRPELLASDAARAQAMSLLRQRRIFTDTLLELLDIAEAQDHRLTKEQAEVFIPEALRSFSWQSVAAATYEQYQVLKNEHPILADIACFQSAHINHLTPRTLNIAEVQATMKAAGMAVKSRIEGPPLRRCPILLRQTSFLALEETVNFKTSSNPSQSQWVRATHKARFGEIEERGAAVTPKGRQLYDRLLEESMAQATGADPEQVDAIMAAVFEQYPDDWTALRQQGLIYCEYRCTGPEGMGALPQDGSRTYSLEQLIAEGHIEASPITYEDFLPFSAAGIFQSNLQSQAVNNHRVLCQEGKSDREGFENALQERPMDVDEWYQRAQTQSLERVCVALGLRPGQLVE</sequence>
<evidence type="ECO:0000256" key="1">
    <source>
        <dbReference type="ARBA" id="ARBA00001954"/>
    </source>
</evidence>
<dbReference type="OrthoDB" id="8300246at2759"/>
<dbReference type="Pfam" id="PF07063">
    <property type="entry name" value="HGLS"/>
    <property type="match status" value="1"/>
</dbReference>
<evidence type="ECO:0000313" key="9">
    <source>
        <dbReference type="EMBL" id="RAH84510.1"/>
    </source>
</evidence>
<dbReference type="CDD" id="cd16348">
    <property type="entry name" value="VOC_YdcJ_like"/>
    <property type="match status" value="1"/>
</dbReference>
<dbReference type="AlphaFoldDB" id="A0A8T8X929"/>
<dbReference type="PANTHER" id="PTHR39479">
    <property type="match status" value="1"/>
</dbReference>
<dbReference type="GeneID" id="37175204"/>
<evidence type="ECO:0000256" key="4">
    <source>
        <dbReference type="ARBA" id="ARBA00023004"/>
    </source>
</evidence>
<comment type="cofactor">
    <cofactor evidence="1">
        <name>Fe(2+)</name>
        <dbReference type="ChEBI" id="CHEBI:29033"/>
    </cofactor>
</comment>
<dbReference type="EMBL" id="KZ824778">
    <property type="protein sequence ID" value="RAH84510.1"/>
    <property type="molecule type" value="Genomic_DNA"/>
</dbReference>
<proteinExistence type="inferred from homology"/>
<keyword evidence="10" id="KW-1185">Reference proteome</keyword>
<keyword evidence="3" id="KW-0560">Oxidoreductase</keyword>